<dbReference type="Gene3D" id="3.30.460.10">
    <property type="entry name" value="Beta Polymerase, domain 2"/>
    <property type="match status" value="1"/>
</dbReference>
<evidence type="ECO:0000313" key="1">
    <source>
        <dbReference type="EMBL" id="UWZ51096.1"/>
    </source>
</evidence>
<evidence type="ECO:0000313" key="2">
    <source>
        <dbReference type="Proteomes" id="UP001058003"/>
    </source>
</evidence>
<proteinExistence type="predicted"/>
<gene>
    <name evidence="1" type="ORF">Daura_30530</name>
</gene>
<dbReference type="EMBL" id="CP073767">
    <property type="protein sequence ID" value="UWZ51096.1"/>
    <property type="molecule type" value="Genomic_DNA"/>
</dbReference>
<protein>
    <submittedName>
        <fullName evidence="1">Nucleotidyltransferase domain-containing protein</fullName>
    </submittedName>
</protein>
<dbReference type="RefSeq" id="WP_033366316.1">
    <property type="nucleotide sequence ID" value="NZ_CP073767.1"/>
</dbReference>
<dbReference type="InterPro" id="IPR043519">
    <property type="entry name" value="NT_sf"/>
</dbReference>
<dbReference type="AlphaFoldDB" id="A0A9Q9I9Z4"/>
<dbReference type="OrthoDB" id="5176171at2"/>
<name>A0A9Q9I9Z4_9ACTN</name>
<dbReference type="SUPFAM" id="SSF81301">
    <property type="entry name" value="Nucleotidyltransferase"/>
    <property type="match status" value="1"/>
</dbReference>
<dbReference type="Proteomes" id="UP001058003">
    <property type="component" value="Chromosome"/>
</dbReference>
<sequence>MKPTDRWKQLLDERLQEAVTVLGQTPGLHGLIVAGSVGRGEPWPMSDIDLLPIYDDATDPEESAAQLDQRRAALVDWWTGSGRAQALDIGRLAFTTTEIRDAITAGPDHAVSRITEPRWFHGIDKAYGGYAADPQDELGHGFAEWIRTVRFHPAVVAARINIWQQQATQALAEATRTHTDDPANATHQLRVSARALRMVLLERWGERLGSLGREWTRFERMAEHHGQQALAARIAVLASADPASAEQRARSAPAWLQERIDLSYTARIAVGEDVSWAQNARDQIAAFTDLVSRRPHFRGPWIATPDPALNAHLAELREVITQHC</sequence>
<reference evidence="1" key="1">
    <citation type="submission" date="2021-04" db="EMBL/GenBank/DDBJ databases">
        <title>Dactylosporangium aurantiacum NRRL B-8018 full assembly.</title>
        <authorList>
            <person name="Hartkoorn R.C."/>
            <person name="Beaudoing E."/>
            <person name="Hot D."/>
        </authorList>
    </citation>
    <scope>NUCLEOTIDE SEQUENCE</scope>
    <source>
        <strain evidence="1">NRRL B-8018</strain>
    </source>
</reference>
<dbReference type="CDD" id="cd05403">
    <property type="entry name" value="NT_KNTase_like"/>
    <property type="match status" value="1"/>
</dbReference>
<accession>A0A9Q9I9Z4</accession>
<dbReference type="KEGG" id="daur:Daura_30530"/>
<organism evidence="1 2">
    <name type="scientific">Dactylosporangium aurantiacum</name>
    <dbReference type="NCBI Taxonomy" id="35754"/>
    <lineage>
        <taxon>Bacteria</taxon>
        <taxon>Bacillati</taxon>
        <taxon>Actinomycetota</taxon>
        <taxon>Actinomycetes</taxon>
        <taxon>Micromonosporales</taxon>
        <taxon>Micromonosporaceae</taxon>
        <taxon>Dactylosporangium</taxon>
    </lineage>
</organism>
<keyword evidence="2" id="KW-1185">Reference proteome</keyword>